<proteinExistence type="predicted"/>
<reference evidence="2 3" key="1">
    <citation type="submission" date="2023-03" db="EMBL/GenBank/DDBJ databases">
        <title>High recombination rates correlate with genetic variation in Cardiocondyla obscurior ants.</title>
        <authorList>
            <person name="Errbii M."/>
        </authorList>
    </citation>
    <scope>NUCLEOTIDE SEQUENCE [LARGE SCALE GENOMIC DNA]</scope>
    <source>
        <strain evidence="2">Alpha-2009</strain>
        <tissue evidence="2">Whole body</tissue>
    </source>
</reference>
<dbReference type="AlphaFoldDB" id="A0AAW2FGH6"/>
<evidence type="ECO:0000313" key="2">
    <source>
        <dbReference type="EMBL" id="KAL0113699.1"/>
    </source>
</evidence>
<sequence>MIDDYQVESKIKGNSGKNGHWAQRSIPRVALRGPALPQVSEKRESEAAPNLVMPASFQGEKERTGSLVLREESFFSREKTSNFKVCAYQGAYLFFSPFFFFFLCILPVLEKFERLKSKRWLCNYFCIIFLLNFFFNDTY</sequence>
<organism evidence="2 3">
    <name type="scientific">Cardiocondyla obscurior</name>
    <dbReference type="NCBI Taxonomy" id="286306"/>
    <lineage>
        <taxon>Eukaryota</taxon>
        <taxon>Metazoa</taxon>
        <taxon>Ecdysozoa</taxon>
        <taxon>Arthropoda</taxon>
        <taxon>Hexapoda</taxon>
        <taxon>Insecta</taxon>
        <taxon>Pterygota</taxon>
        <taxon>Neoptera</taxon>
        <taxon>Endopterygota</taxon>
        <taxon>Hymenoptera</taxon>
        <taxon>Apocrita</taxon>
        <taxon>Aculeata</taxon>
        <taxon>Formicoidea</taxon>
        <taxon>Formicidae</taxon>
        <taxon>Myrmicinae</taxon>
        <taxon>Cardiocondyla</taxon>
    </lineage>
</organism>
<keyword evidence="3" id="KW-1185">Reference proteome</keyword>
<keyword evidence="1" id="KW-1133">Transmembrane helix</keyword>
<gene>
    <name evidence="2" type="ORF">PUN28_012674</name>
</gene>
<keyword evidence="1" id="KW-0472">Membrane</keyword>
<dbReference type="EMBL" id="JADYXP020000012">
    <property type="protein sequence ID" value="KAL0113699.1"/>
    <property type="molecule type" value="Genomic_DNA"/>
</dbReference>
<comment type="caution">
    <text evidence="2">The sequence shown here is derived from an EMBL/GenBank/DDBJ whole genome shotgun (WGS) entry which is preliminary data.</text>
</comment>
<protein>
    <submittedName>
        <fullName evidence="2">Uncharacterized protein</fullName>
    </submittedName>
</protein>
<accession>A0AAW2FGH6</accession>
<name>A0AAW2FGH6_9HYME</name>
<feature type="transmembrane region" description="Helical" evidence="1">
    <location>
        <begin position="90"/>
        <end position="109"/>
    </location>
</feature>
<evidence type="ECO:0000313" key="3">
    <source>
        <dbReference type="Proteomes" id="UP001430953"/>
    </source>
</evidence>
<feature type="transmembrane region" description="Helical" evidence="1">
    <location>
        <begin position="121"/>
        <end position="136"/>
    </location>
</feature>
<evidence type="ECO:0000256" key="1">
    <source>
        <dbReference type="SAM" id="Phobius"/>
    </source>
</evidence>
<keyword evidence="1" id="KW-0812">Transmembrane</keyword>
<dbReference type="Proteomes" id="UP001430953">
    <property type="component" value="Unassembled WGS sequence"/>
</dbReference>